<gene>
    <name evidence="2" type="ORF">PR001_g11835</name>
</gene>
<dbReference type="PANTHER" id="PTHR19303:SF73">
    <property type="entry name" value="PROTEIN PDC2"/>
    <property type="match status" value="1"/>
</dbReference>
<sequence>MTVDKREKGKKQSKQRVTVYVASNADGTERPPPLHFIGKSNVSFPLRGRDVFAEIGATYANTSKAWMNTTRYCEWLKELDESMPQQNREVLLLVDNVPPHNDAPVELTHVKVHKLPPNTTAVVQPMNRGFIKCLKDKYKARKQKVEYVL</sequence>
<evidence type="ECO:0000313" key="2">
    <source>
        <dbReference type="EMBL" id="KAE9028004.1"/>
    </source>
</evidence>
<proteinExistence type="predicted"/>
<evidence type="ECO:0000313" key="3">
    <source>
        <dbReference type="Proteomes" id="UP000429607"/>
    </source>
</evidence>
<dbReference type="GO" id="GO:0003677">
    <property type="term" value="F:DNA binding"/>
    <property type="evidence" value="ECO:0007669"/>
    <property type="project" value="TreeGrafter"/>
</dbReference>
<dbReference type="EMBL" id="QXFV01000745">
    <property type="protein sequence ID" value="KAE9028004.1"/>
    <property type="molecule type" value="Genomic_DNA"/>
</dbReference>
<dbReference type="GO" id="GO:0005634">
    <property type="term" value="C:nucleus"/>
    <property type="evidence" value="ECO:0007669"/>
    <property type="project" value="TreeGrafter"/>
</dbReference>
<dbReference type="InterPro" id="IPR004875">
    <property type="entry name" value="DDE_SF_endonuclease_dom"/>
</dbReference>
<feature type="domain" description="DDE-1" evidence="1">
    <location>
        <begin position="14"/>
        <end position="142"/>
    </location>
</feature>
<dbReference type="InterPro" id="IPR036397">
    <property type="entry name" value="RNaseH_sf"/>
</dbReference>
<name>A0A6A3MHI1_9STRA</name>
<comment type="caution">
    <text evidence="2">The sequence shown here is derived from an EMBL/GenBank/DDBJ whole genome shotgun (WGS) entry which is preliminary data.</text>
</comment>
<dbReference type="Gene3D" id="3.30.420.10">
    <property type="entry name" value="Ribonuclease H-like superfamily/Ribonuclease H"/>
    <property type="match status" value="1"/>
</dbReference>
<dbReference type="AlphaFoldDB" id="A0A6A3MHI1"/>
<reference evidence="2 3" key="1">
    <citation type="submission" date="2018-09" db="EMBL/GenBank/DDBJ databases">
        <title>Genomic investigation of the strawberry pathogen Phytophthora fragariae indicates pathogenicity is determined by transcriptional variation in three key races.</title>
        <authorList>
            <person name="Adams T.M."/>
            <person name="Armitage A.D."/>
            <person name="Sobczyk M.K."/>
            <person name="Bates H.J."/>
            <person name="Dunwell J.M."/>
            <person name="Nellist C.F."/>
            <person name="Harrison R.J."/>
        </authorList>
    </citation>
    <scope>NUCLEOTIDE SEQUENCE [LARGE SCALE GENOMIC DNA]</scope>
    <source>
        <strain evidence="2 3">SCRP249</strain>
    </source>
</reference>
<dbReference type="InterPro" id="IPR050863">
    <property type="entry name" value="CenT-Element_Derived"/>
</dbReference>
<accession>A0A6A3MHI1</accession>
<dbReference type="Pfam" id="PF03184">
    <property type="entry name" value="DDE_1"/>
    <property type="match status" value="1"/>
</dbReference>
<organism evidence="2 3">
    <name type="scientific">Phytophthora rubi</name>
    <dbReference type="NCBI Taxonomy" id="129364"/>
    <lineage>
        <taxon>Eukaryota</taxon>
        <taxon>Sar</taxon>
        <taxon>Stramenopiles</taxon>
        <taxon>Oomycota</taxon>
        <taxon>Peronosporomycetes</taxon>
        <taxon>Peronosporales</taxon>
        <taxon>Peronosporaceae</taxon>
        <taxon>Phytophthora</taxon>
    </lineage>
</organism>
<dbReference type="PANTHER" id="PTHR19303">
    <property type="entry name" value="TRANSPOSON"/>
    <property type="match status" value="1"/>
</dbReference>
<dbReference type="Proteomes" id="UP000429607">
    <property type="component" value="Unassembled WGS sequence"/>
</dbReference>
<protein>
    <recommendedName>
        <fullName evidence="1">DDE-1 domain-containing protein</fullName>
    </recommendedName>
</protein>
<evidence type="ECO:0000259" key="1">
    <source>
        <dbReference type="Pfam" id="PF03184"/>
    </source>
</evidence>